<dbReference type="EMBL" id="CP081869">
    <property type="protein sequence ID" value="QZN99777.1"/>
    <property type="molecule type" value="Genomic_DNA"/>
</dbReference>
<proteinExistence type="predicted"/>
<evidence type="ECO:0000313" key="2">
    <source>
        <dbReference type="Proteomes" id="UP000825701"/>
    </source>
</evidence>
<organism evidence="1 2">
    <name type="scientific">Chenggangzhangella methanolivorans</name>
    <dbReference type="NCBI Taxonomy" id="1437009"/>
    <lineage>
        <taxon>Bacteria</taxon>
        <taxon>Pseudomonadati</taxon>
        <taxon>Pseudomonadota</taxon>
        <taxon>Alphaproteobacteria</taxon>
        <taxon>Hyphomicrobiales</taxon>
        <taxon>Methylopilaceae</taxon>
        <taxon>Chenggangzhangella</taxon>
    </lineage>
</organism>
<evidence type="ECO:0000313" key="1">
    <source>
        <dbReference type="EMBL" id="QZN99777.1"/>
    </source>
</evidence>
<dbReference type="KEGG" id="cmet:K6K41_24460"/>
<accession>A0A9E6UHH1</accession>
<gene>
    <name evidence="1" type="ORF">K6K41_24460</name>
</gene>
<dbReference type="RefSeq" id="WP_261402888.1">
    <property type="nucleotide sequence ID" value="NZ_CP081869.1"/>
</dbReference>
<sequence length="65" mass="7684">MTTIRRRKISSAVRAILSIEPMRRRFRTLHPPRRYSVKGLRPPFQLDGYVTVSVARVRWAERGFS</sequence>
<keyword evidence="2" id="KW-1185">Reference proteome</keyword>
<name>A0A9E6UHH1_9HYPH</name>
<dbReference type="Proteomes" id="UP000825701">
    <property type="component" value="Chromosome"/>
</dbReference>
<dbReference type="AlphaFoldDB" id="A0A9E6UHH1"/>
<reference evidence="1" key="1">
    <citation type="submission" date="2021-08" db="EMBL/GenBank/DDBJ databases">
        <authorList>
            <person name="Zhang H."/>
            <person name="Xu M."/>
            <person name="Yu Z."/>
            <person name="Yang L."/>
            <person name="Cai Y."/>
        </authorList>
    </citation>
    <scope>NUCLEOTIDE SEQUENCE</scope>
    <source>
        <strain evidence="1">CHL1</strain>
    </source>
</reference>
<protein>
    <submittedName>
        <fullName evidence="1">Uncharacterized protein</fullName>
    </submittedName>
</protein>